<dbReference type="GO" id="GO:0008270">
    <property type="term" value="F:zinc ion binding"/>
    <property type="evidence" value="ECO:0007669"/>
    <property type="project" value="UniProtKB-KW"/>
</dbReference>
<comment type="caution">
    <text evidence="4">The sequence shown here is derived from an EMBL/GenBank/DDBJ whole genome shotgun (WGS) entry which is preliminary data.</text>
</comment>
<reference evidence="5 6" key="2">
    <citation type="submission" date="2024-07" db="EMBL/GenBank/DDBJ databases">
        <authorList>
            <person name="Akdeniz Z."/>
        </authorList>
    </citation>
    <scope>NUCLEOTIDE SEQUENCE [LARGE SCALE GENOMIC DNA]</scope>
</reference>
<evidence type="ECO:0000256" key="2">
    <source>
        <dbReference type="SAM" id="MobiDB-lite"/>
    </source>
</evidence>
<evidence type="ECO:0000256" key="1">
    <source>
        <dbReference type="PROSITE-ProRule" id="PRU00325"/>
    </source>
</evidence>
<evidence type="ECO:0000313" key="4">
    <source>
        <dbReference type="EMBL" id="CAI9913315.1"/>
    </source>
</evidence>
<keyword evidence="1" id="KW-0863">Zinc-finger</keyword>
<accession>A0AA86TB86</accession>
<protein>
    <recommendedName>
        <fullName evidence="3">SWIM-type domain-containing protein</fullName>
    </recommendedName>
</protein>
<feature type="domain" description="SWIM-type" evidence="3">
    <location>
        <begin position="476"/>
        <end position="529"/>
    </location>
</feature>
<dbReference type="AlphaFoldDB" id="A0AA86TB86"/>
<dbReference type="EMBL" id="CATOUU010000022">
    <property type="protein sequence ID" value="CAI9913315.1"/>
    <property type="molecule type" value="Genomic_DNA"/>
</dbReference>
<dbReference type="EMBL" id="CAXDID020000270">
    <property type="protein sequence ID" value="CAL6067946.1"/>
    <property type="molecule type" value="Genomic_DNA"/>
</dbReference>
<evidence type="ECO:0000313" key="5">
    <source>
        <dbReference type="EMBL" id="CAL6067946.1"/>
    </source>
</evidence>
<reference evidence="4" key="1">
    <citation type="submission" date="2023-06" db="EMBL/GenBank/DDBJ databases">
        <authorList>
            <person name="Kurt Z."/>
        </authorList>
    </citation>
    <scope>NUCLEOTIDE SEQUENCE</scope>
</reference>
<keyword evidence="1" id="KW-0479">Metal-binding</keyword>
<proteinExistence type="predicted"/>
<keyword evidence="1" id="KW-0862">Zinc</keyword>
<evidence type="ECO:0000313" key="6">
    <source>
        <dbReference type="Proteomes" id="UP001642409"/>
    </source>
</evidence>
<dbReference type="Proteomes" id="UP001642409">
    <property type="component" value="Unassembled WGS sequence"/>
</dbReference>
<dbReference type="PROSITE" id="PS50966">
    <property type="entry name" value="ZF_SWIM"/>
    <property type="match status" value="1"/>
</dbReference>
<dbReference type="InterPro" id="IPR007527">
    <property type="entry name" value="Znf_SWIM"/>
</dbReference>
<name>A0AA86TB86_9EUKA</name>
<feature type="region of interest" description="Disordered" evidence="2">
    <location>
        <begin position="681"/>
        <end position="707"/>
    </location>
</feature>
<gene>
    <name evidence="5" type="ORF">HINF_LOCUS53268</name>
    <name evidence="4" type="ORF">HINF_LOCUS960</name>
</gene>
<evidence type="ECO:0000259" key="3">
    <source>
        <dbReference type="PROSITE" id="PS50966"/>
    </source>
</evidence>
<organism evidence="4">
    <name type="scientific">Hexamita inflata</name>
    <dbReference type="NCBI Taxonomy" id="28002"/>
    <lineage>
        <taxon>Eukaryota</taxon>
        <taxon>Metamonada</taxon>
        <taxon>Diplomonadida</taxon>
        <taxon>Hexamitidae</taxon>
        <taxon>Hexamitinae</taxon>
        <taxon>Hexamita</taxon>
    </lineage>
</organism>
<sequence length="707" mass="81690">MWCNFAKAHGKSQGSISKSTKNTCTRHLRCKEILGSIFKTNGMPDNRAITGIIVDNGVQSDIINIEDDQNYFYINIFGEHQNDGLGKCASNRKLIAMRYKFSEQEIQIISENLLSHGGTNGIRQLWDTQRGKTLNCSYRQLQRKVQSLTKILFNDSVQMAKYAEENDLYYQPNIENGVLISFGIANKKHIELFNQCPNCIIADFTFSKLQNINYQILNFCSLLDSKMVFLIASYVFCNVEEHSGESKLKTDESLVFLRNCQVNMKAVRVFASDGANCFRNEEFLKQFSQHTQNIQCSYHIFSKHFRGKFPGTSPEILQQIRYNFFNAIRSGTREDYEYRLLQFKKALYKAEGTKTNKDDKFKVLTENIDYMCYYCRNLNQNAVTDIIATSAIESANWWDCKGRLLSNARLIDLFKQLSGTHFFAEHHAKEHARINDTTFNRNGLEGFVLSVENQLKIEITNSKTYIITEENNQVIVSVQLQENGQNYLGQCQIFNKTKLIEKQISCKCAVFLLTNIACGHMIAALQYISDQQAIQNNLPCKKLQYSDLRNFIDSKYSVKTMYKRLKVLKIPGLQQECSFNTNEFVKNTTTINTNDQTITNESQNQQITINDCEPNQLSVSDEFDPCQKLQNETIKLIRTIQDEVALKEIQYYINNSIKKLSFKIDNKFGNTKGSKIRKRPLNERKRGVQNKYRKVQQVINSKKQNKQ</sequence>
<keyword evidence="6" id="KW-1185">Reference proteome</keyword>
<feature type="compositionally biased region" description="Polar residues" evidence="2">
    <location>
        <begin position="697"/>
        <end position="707"/>
    </location>
</feature>